<dbReference type="EC" id="2.7.4.7" evidence="6"/>
<evidence type="ECO:0000256" key="2">
    <source>
        <dbReference type="ARBA" id="ARBA00000565"/>
    </source>
</evidence>
<evidence type="ECO:0000256" key="13">
    <source>
        <dbReference type="ARBA" id="ARBA00037917"/>
    </source>
</evidence>
<dbReference type="GO" id="GO:0008972">
    <property type="term" value="F:phosphomethylpyrimidine kinase activity"/>
    <property type="evidence" value="ECO:0007669"/>
    <property type="project" value="UniProtKB-EC"/>
</dbReference>
<dbReference type="EMBL" id="AZEL01000010">
    <property type="protein sequence ID" value="KRL24533.1"/>
    <property type="molecule type" value="Genomic_DNA"/>
</dbReference>
<evidence type="ECO:0000256" key="3">
    <source>
        <dbReference type="ARBA" id="ARBA00004769"/>
    </source>
</evidence>
<keyword evidence="12" id="KW-0784">Thiamine biosynthesis</keyword>
<protein>
    <recommendedName>
        <fullName evidence="7">Hydroxymethylpyrimidine/phosphomethylpyrimidine kinase</fullName>
        <ecNumber evidence="5">2.7.1.49</ecNumber>
        <ecNumber evidence="6">2.7.4.7</ecNumber>
    </recommendedName>
    <alternativeName>
        <fullName evidence="14">Hydroxymethylpyrimidine kinase</fullName>
    </alternativeName>
    <alternativeName>
        <fullName evidence="15">Hydroxymethylpyrimidine phosphate kinase</fullName>
    </alternativeName>
</protein>
<evidence type="ECO:0000256" key="4">
    <source>
        <dbReference type="ARBA" id="ARBA00009879"/>
    </source>
</evidence>
<keyword evidence="8" id="KW-0808">Transferase</keyword>
<dbReference type="Gene3D" id="3.40.1190.20">
    <property type="match status" value="1"/>
</dbReference>
<dbReference type="SUPFAM" id="SSF53613">
    <property type="entry name" value="Ribokinase-like"/>
    <property type="match status" value="1"/>
</dbReference>
<evidence type="ECO:0000256" key="12">
    <source>
        <dbReference type="ARBA" id="ARBA00022977"/>
    </source>
</evidence>
<comment type="caution">
    <text evidence="17">The sequence shown here is derived from an EMBL/GenBank/DDBJ whole genome shotgun (WGS) entry which is preliminary data.</text>
</comment>
<dbReference type="GO" id="GO:0005524">
    <property type="term" value="F:ATP binding"/>
    <property type="evidence" value="ECO:0007669"/>
    <property type="project" value="UniProtKB-KW"/>
</dbReference>
<comment type="catalytic activity">
    <reaction evidence="1">
        <text>4-amino-5-hydroxymethyl-2-methylpyrimidine + ATP = 4-amino-2-methyl-5-(phosphooxymethyl)pyrimidine + ADP + H(+)</text>
        <dbReference type="Rhea" id="RHEA:23096"/>
        <dbReference type="ChEBI" id="CHEBI:15378"/>
        <dbReference type="ChEBI" id="CHEBI:16892"/>
        <dbReference type="ChEBI" id="CHEBI:30616"/>
        <dbReference type="ChEBI" id="CHEBI:58354"/>
        <dbReference type="ChEBI" id="CHEBI:456216"/>
        <dbReference type="EC" id="2.7.1.49"/>
    </reaction>
</comment>
<dbReference type="eggNOG" id="COG0351">
    <property type="taxonomic scope" value="Bacteria"/>
</dbReference>
<dbReference type="InterPro" id="IPR013749">
    <property type="entry name" value="PM/HMP-P_kinase-1"/>
</dbReference>
<dbReference type="InterPro" id="IPR029056">
    <property type="entry name" value="Ribokinase-like"/>
</dbReference>
<dbReference type="RefSeq" id="WP_005720042.1">
    <property type="nucleotide sequence ID" value="NZ_AZEL01000010.1"/>
</dbReference>
<evidence type="ECO:0000256" key="5">
    <source>
        <dbReference type="ARBA" id="ARBA00012135"/>
    </source>
</evidence>
<comment type="pathway">
    <text evidence="13">Cofactor biosynthesis; thiamine diphosphate biosynthesis; 4-amino-2-methyl-5-diphosphomethylpyrimidine from 5-amino-1-(5-phospho-D-ribosyl)imidazole: step 2/3.</text>
</comment>
<proteinExistence type="inferred from homology"/>
<evidence type="ECO:0000256" key="14">
    <source>
        <dbReference type="ARBA" id="ARBA00042102"/>
    </source>
</evidence>
<sequence length="271" mass="29633">MEKNQKIAVTIAGNDSDGSAGMPADLHSFYARGVYGMGLMTAAVAGNTKGIFAQQIMPLDFIQKQFDVLNDDFKINATKTGMLANKEIIDCVADNLEKYDMGKIVLDPVIITKHGATLLDDDAYQTFLDRLLPLADVITPNFYEQQKLTGLKLNNKEEIHAGAKKLQEMGAKNVLMKGRHDSDNQTEVTDILLTEDGAFHEFTKPFFKTDRVNGTGDTLSAVIAAELAKGKSVIDAIKIGKDFTYAAISHPIDVGSKWGPINHLAAQEENR</sequence>
<keyword evidence="9" id="KW-0547">Nucleotide-binding</keyword>
<comment type="catalytic activity">
    <reaction evidence="2">
        <text>4-amino-2-methyl-5-(phosphooxymethyl)pyrimidine + ATP = 4-amino-2-methyl-5-(diphosphooxymethyl)pyrimidine + ADP</text>
        <dbReference type="Rhea" id="RHEA:19893"/>
        <dbReference type="ChEBI" id="CHEBI:30616"/>
        <dbReference type="ChEBI" id="CHEBI:57841"/>
        <dbReference type="ChEBI" id="CHEBI:58354"/>
        <dbReference type="ChEBI" id="CHEBI:456216"/>
        <dbReference type="EC" id="2.7.4.7"/>
    </reaction>
</comment>
<dbReference type="GeneID" id="69824241"/>
<dbReference type="PANTHER" id="PTHR20858">
    <property type="entry name" value="PHOSPHOMETHYLPYRIMIDINE KINASE"/>
    <property type="match status" value="1"/>
</dbReference>
<evidence type="ECO:0000256" key="9">
    <source>
        <dbReference type="ARBA" id="ARBA00022741"/>
    </source>
</evidence>
<dbReference type="GO" id="GO:0009228">
    <property type="term" value="P:thiamine biosynthetic process"/>
    <property type="evidence" value="ECO:0007669"/>
    <property type="project" value="UniProtKB-KW"/>
</dbReference>
<keyword evidence="10 17" id="KW-0418">Kinase</keyword>
<reference evidence="17 18" key="1">
    <citation type="journal article" date="2015" name="Genome Announc.">
        <title>Expanding the biotechnology potential of lactobacilli through comparative genomics of 213 strains and associated genera.</title>
        <authorList>
            <person name="Sun Z."/>
            <person name="Harris H.M."/>
            <person name="McCann A."/>
            <person name="Guo C."/>
            <person name="Argimon S."/>
            <person name="Zhang W."/>
            <person name="Yang X."/>
            <person name="Jeffery I.B."/>
            <person name="Cooney J.C."/>
            <person name="Kagawa T.F."/>
            <person name="Liu W."/>
            <person name="Song Y."/>
            <person name="Salvetti E."/>
            <person name="Wrobel A."/>
            <person name="Rasinkangas P."/>
            <person name="Parkhill J."/>
            <person name="Rea M.C."/>
            <person name="O'Sullivan O."/>
            <person name="Ritari J."/>
            <person name="Douillard F.P."/>
            <person name="Paul Ross R."/>
            <person name="Yang R."/>
            <person name="Briner A.E."/>
            <person name="Felis G.E."/>
            <person name="de Vos W.M."/>
            <person name="Barrangou R."/>
            <person name="Klaenhammer T.R."/>
            <person name="Caufield P.W."/>
            <person name="Cui Y."/>
            <person name="Zhang H."/>
            <person name="O'Toole P.W."/>
        </authorList>
    </citation>
    <scope>NUCLEOTIDE SEQUENCE [LARGE SCALE GENOMIC DNA]</scope>
    <source>
        <strain evidence="17 18">DSM 10532</strain>
    </source>
</reference>
<evidence type="ECO:0000256" key="6">
    <source>
        <dbReference type="ARBA" id="ARBA00012963"/>
    </source>
</evidence>
<dbReference type="FunFam" id="3.40.1190.20:FF:000003">
    <property type="entry name" value="Phosphomethylpyrimidine kinase ThiD"/>
    <property type="match status" value="1"/>
</dbReference>
<dbReference type="NCBIfam" id="TIGR00097">
    <property type="entry name" value="HMP-P_kinase"/>
    <property type="match status" value="1"/>
</dbReference>
<evidence type="ECO:0000313" key="17">
    <source>
        <dbReference type="EMBL" id="KRL24533.1"/>
    </source>
</evidence>
<dbReference type="PANTHER" id="PTHR20858:SF17">
    <property type="entry name" value="HYDROXYMETHYLPYRIMIDINE_PHOSPHOMETHYLPYRIMIDINE KINASE THI20-RELATED"/>
    <property type="match status" value="1"/>
</dbReference>
<dbReference type="InterPro" id="IPR004399">
    <property type="entry name" value="HMP/HMP-P_kinase_dom"/>
</dbReference>
<evidence type="ECO:0000256" key="7">
    <source>
        <dbReference type="ARBA" id="ARBA00019161"/>
    </source>
</evidence>
<dbReference type="OrthoDB" id="9810880at2"/>
<comment type="pathway">
    <text evidence="3">Cofactor biosynthesis; thiamine diphosphate biosynthesis; 4-amino-2-methyl-5-diphosphomethylpyrimidine from 5-amino-1-(5-phospho-D-ribosyl)imidazole: step 3/3.</text>
</comment>
<dbReference type="EC" id="2.7.1.49" evidence="5"/>
<dbReference type="PATRIC" id="fig|1423748.3.peg.392"/>
<accession>A0A0R1P4E3</accession>
<name>A0A0R1P4E3_9LACO</name>
<evidence type="ECO:0000256" key="1">
    <source>
        <dbReference type="ARBA" id="ARBA00000151"/>
    </source>
</evidence>
<dbReference type="CDD" id="cd01169">
    <property type="entry name" value="HMPP_kinase"/>
    <property type="match status" value="1"/>
</dbReference>
<dbReference type="Proteomes" id="UP000051311">
    <property type="component" value="Unassembled WGS sequence"/>
</dbReference>
<dbReference type="GO" id="GO:0008902">
    <property type="term" value="F:hydroxymethylpyrimidine kinase activity"/>
    <property type="evidence" value="ECO:0007669"/>
    <property type="project" value="UniProtKB-EC"/>
</dbReference>
<evidence type="ECO:0000256" key="15">
    <source>
        <dbReference type="ARBA" id="ARBA00043176"/>
    </source>
</evidence>
<dbReference type="GO" id="GO:0005829">
    <property type="term" value="C:cytosol"/>
    <property type="evidence" value="ECO:0007669"/>
    <property type="project" value="TreeGrafter"/>
</dbReference>
<dbReference type="STRING" id="1423748.FC37_GL000369"/>
<comment type="similarity">
    <text evidence="4">Belongs to the ThiD family.</text>
</comment>
<dbReference type="Pfam" id="PF08543">
    <property type="entry name" value="Phos_pyr_kin"/>
    <property type="match status" value="1"/>
</dbReference>
<evidence type="ECO:0000256" key="8">
    <source>
        <dbReference type="ARBA" id="ARBA00022679"/>
    </source>
</evidence>
<evidence type="ECO:0000313" key="18">
    <source>
        <dbReference type="Proteomes" id="UP000051311"/>
    </source>
</evidence>
<organism evidence="17 18">
    <name type="scientific">Lactobacillus gallinarum DSM 10532 = JCM 2011</name>
    <dbReference type="NCBI Taxonomy" id="1423748"/>
    <lineage>
        <taxon>Bacteria</taxon>
        <taxon>Bacillati</taxon>
        <taxon>Bacillota</taxon>
        <taxon>Bacilli</taxon>
        <taxon>Lactobacillales</taxon>
        <taxon>Lactobacillaceae</taxon>
        <taxon>Lactobacillus</taxon>
    </lineage>
</organism>
<feature type="domain" description="Pyridoxamine kinase/Phosphomethylpyrimidine kinase" evidence="16">
    <location>
        <begin position="15"/>
        <end position="262"/>
    </location>
</feature>
<dbReference type="AlphaFoldDB" id="A0A0R1P4E3"/>
<evidence type="ECO:0000259" key="16">
    <source>
        <dbReference type="Pfam" id="PF08543"/>
    </source>
</evidence>
<evidence type="ECO:0000256" key="10">
    <source>
        <dbReference type="ARBA" id="ARBA00022777"/>
    </source>
</evidence>
<evidence type="ECO:0000256" key="11">
    <source>
        <dbReference type="ARBA" id="ARBA00022840"/>
    </source>
</evidence>
<gene>
    <name evidence="17" type="ORF">FC37_GL000369</name>
</gene>
<keyword evidence="11" id="KW-0067">ATP-binding</keyword>